<dbReference type="GO" id="GO:0009103">
    <property type="term" value="P:lipopolysaccharide biosynthetic process"/>
    <property type="evidence" value="ECO:0007669"/>
    <property type="project" value="TreeGrafter"/>
</dbReference>
<dbReference type="SUPFAM" id="SSF53756">
    <property type="entry name" value="UDP-Glycosyltransferase/glycogen phosphorylase"/>
    <property type="match status" value="1"/>
</dbReference>
<dbReference type="EMBL" id="SETJ01000075">
    <property type="protein sequence ID" value="RZM15708.1"/>
    <property type="molecule type" value="Genomic_DNA"/>
</dbReference>
<comment type="caution">
    <text evidence="2">The sequence shown here is derived from an EMBL/GenBank/DDBJ whole genome shotgun (WGS) entry which is preliminary data.</text>
</comment>
<gene>
    <name evidence="2" type="ORF">LDELB18P1_1634</name>
</gene>
<reference evidence="2 3" key="1">
    <citation type="submission" date="2019-01" db="EMBL/GenBank/DDBJ databases">
        <title>Colonization of the human gut by bovine bacteria present in Parmesan cheese.</title>
        <authorList>
            <person name="Lugli G.A."/>
            <person name="Milani C."/>
        </authorList>
    </citation>
    <scope>NUCLEOTIDE SEQUENCE [LARGE SCALE GENOMIC DNA]</scope>
    <source>
        <strain evidence="2 3">LDELB18P1</strain>
    </source>
</reference>
<evidence type="ECO:0000313" key="2">
    <source>
        <dbReference type="EMBL" id="RZM15708.1"/>
    </source>
</evidence>
<evidence type="ECO:0000313" key="3">
    <source>
        <dbReference type="Proteomes" id="UP000292818"/>
    </source>
</evidence>
<proteinExistence type="predicted"/>
<dbReference type="Gene3D" id="3.40.50.2000">
    <property type="entry name" value="Glycogen Phosphorylase B"/>
    <property type="match status" value="2"/>
</dbReference>
<sequence>MLVGYVSPTDPFKDRKSWSGTYYNTREALERAGHQVEWVSYTNWTKTDKFFAKVYKAIYGRKGSYIHSRLASHIRTRTIKQDLSKYDVLFVPGQVDIVAGLKTDTPIIYYTDGTVPLMVNYYWFGFTKKAIKEAELVEQRAIDNASYVWLSSKWAADSVIKDYHADPDQVSLFPFVVGNNDEQKIHVAKYDGQTLKVMFSGVDWERKGGQYAVDAVETLNQRGIKSELLITGIRELPEAVKSKKCVKNLGFLNKNEPEGLKKYLATWQEANLLLLPTRAECSAIVFCEAAAYGAPVLTTETGGNSTYVKKKVNGDRLPLSASGAEFADVLEKWVKNGDLDRLSQGAEQMYRDYNSWKAWGDHFNQVVH</sequence>
<evidence type="ECO:0000256" key="1">
    <source>
        <dbReference type="ARBA" id="ARBA00022679"/>
    </source>
</evidence>
<dbReference type="Pfam" id="PF13692">
    <property type="entry name" value="Glyco_trans_1_4"/>
    <property type="match status" value="1"/>
</dbReference>
<dbReference type="RefSeq" id="WP_130137709.1">
    <property type="nucleotide sequence ID" value="NZ_SETJ01000075.1"/>
</dbReference>
<name>A0A4Q7DTH0_9LACO</name>
<accession>A0A4Q7DTH0</accession>
<dbReference type="GO" id="GO:0016757">
    <property type="term" value="F:glycosyltransferase activity"/>
    <property type="evidence" value="ECO:0007669"/>
    <property type="project" value="TreeGrafter"/>
</dbReference>
<organism evidence="2 3">
    <name type="scientific">Lactobacillus delbrueckii</name>
    <dbReference type="NCBI Taxonomy" id="1584"/>
    <lineage>
        <taxon>Bacteria</taxon>
        <taxon>Bacillati</taxon>
        <taxon>Bacillota</taxon>
        <taxon>Bacilli</taxon>
        <taxon>Lactobacillales</taxon>
        <taxon>Lactobacillaceae</taxon>
        <taxon>Lactobacillus</taxon>
    </lineage>
</organism>
<dbReference type="CDD" id="cd03801">
    <property type="entry name" value="GT4_PimA-like"/>
    <property type="match status" value="1"/>
</dbReference>
<dbReference type="AlphaFoldDB" id="A0A4Q7DTH0"/>
<dbReference type="Proteomes" id="UP000292818">
    <property type="component" value="Unassembled WGS sequence"/>
</dbReference>
<protein>
    <submittedName>
        <fullName evidence="2">Glycosyl transferases group 1</fullName>
    </submittedName>
</protein>
<keyword evidence="1 2" id="KW-0808">Transferase</keyword>
<dbReference type="PANTHER" id="PTHR46401">
    <property type="entry name" value="GLYCOSYLTRANSFERASE WBBK-RELATED"/>
    <property type="match status" value="1"/>
</dbReference>
<dbReference type="PANTHER" id="PTHR46401:SF2">
    <property type="entry name" value="GLYCOSYLTRANSFERASE WBBK-RELATED"/>
    <property type="match status" value="1"/>
</dbReference>